<sequence>MDDDQIRLDDTDRQLIGLLRDNARLSVSALAGKLRVSRGTVQNRLARLEHNGVIAGYTVRLRQSAQPNRIRAWMTIVVEGSCAPDVIRALRGDPAVTALHSTNGRWDVVAEISADNLEAFDRALGRIRLIKGIVNTETHILLSTHKV</sequence>
<accession>A0ACD3STI7</accession>
<dbReference type="EMBL" id="AKCV02000007">
    <property type="protein sequence ID" value="TMS59447.1"/>
    <property type="molecule type" value="Genomic_DNA"/>
</dbReference>
<proteinExistence type="predicted"/>
<gene>
    <name evidence="1" type="ORF">MW7_002255</name>
</gene>
<reference evidence="1" key="1">
    <citation type="submission" date="2019-05" db="EMBL/GenBank/DDBJ databases">
        <title>Revised genome assembly of Burkholderiaceae (previously Ralstonia) sp. PBA.</title>
        <authorList>
            <person name="Gan H.M."/>
        </authorList>
    </citation>
    <scope>NUCLEOTIDE SEQUENCE</scope>
    <source>
        <strain evidence="1">PBA</strain>
    </source>
</reference>
<comment type="caution">
    <text evidence="1">The sequence shown here is derived from an EMBL/GenBank/DDBJ whole genome shotgun (WGS) entry which is preliminary data.</text>
</comment>
<evidence type="ECO:0000313" key="2">
    <source>
        <dbReference type="Proteomes" id="UP000004277"/>
    </source>
</evidence>
<organism evidence="1 2">
    <name type="scientific">Imbroritus primus</name>
    <dbReference type="NCBI Taxonomy" id="3058603"/>
    <lineage>
        <taxon>Bacteria</taxon>
        <taxon>Pseudomonadati</taxon>
        <taxon>Pseudomonadota</taxon>
        <taxon>Betaproteobacteria</taxon>
        <taxon>Burkholderiales</taxon>
        <taxon>Burkholderiaceae</taxon>
        <taxon>Imbroritus</taxon>
    </lineage>
</organism>
<protein>
    <submittedName>
        <fullName evidence="1">Lrp/AsnC family transcriptional regulator</fullName>
    </submittedName>
</protein>
<name>A0ACD3STI7_9BURK</name>
<evidence type="ECO:0000313" key="1">
    <source>
        <dbReference type="EMBL" id="TMS59447.1"/>
    </source>
</evidence>
<keyword evidence="2" id="KW-1185">Reference proteome</keyword>
<dbReference type="Proteomes" id="UP000004277">
    <property type="component" value="Unassembled WGS sequence"/>
</dbReference>